<evidence type="ECO:0000259" key="13">
    <source>
        <dbReference type="Pfam" id="PF01435"/>
    </source>
</evidence>
<keyword evidence="8 12" id="KW-1133">Transmembrane helix</keyword>
<dbReference type="EMBL" id="BAABRO010000014">
    <property type="protein sequence ID" value="GAA5509572.1"/>
    <property type="molecule type" value="Genomic_DNA"/>
</dbReference>
<feature type="compositionally biased region" description="Low complexity" evidence="11">
    <location>
        <begin position="88"/>
        <end position="105"/>
    </location>
</feature>
<evidence type="ECO:0000256" key="5">
    <source>
        <dbReference type="ARBA" id="ARBA00022723"/>
    </source>
</evidence>
<evidence type="ECO:0000256" key="2">
    <source>
        <dbReference type="ARBA" id="ARBA00022475"/>
    </source>
</evidence>
<dbReference type="InterPro" id="IPR050083">
    <property type="entry name" value="HtpX_protease"/>
</dbReference>
<proteinExistence type="predicted"/>
<dbReference type="InterPro" id="IPR001915">
    <property type="entry name" value="Peptidase_M48"/>
</dbReference>
<sequence>MADANFKLKCPSCEKVLKVPQTVRGKTVRCPACKTAFRIPAAKASPKSQPANPPSAVSPSAVPQATVPQATVPQRRVPPVDSPRPRSARSPIPSTAPPTAAKQQQAPPPPGSADDIDWDDLSLPSTAATAAASPSTSNALDNDDLFADLQLPAATASPMASASQPAAFPVPASVAKVTSSESPKPNVAPGKPAAAPAAKIDFRQEIQRQLDQPIAMHRPSFGYRAGLGLLSLFMMAMPLAYVALVAASAWLVYHYTFHVFPELVSGMGVRGGRAMIFVWLAMVSPIIAGVTVVIFMLKPIFFSLVGFGPGRTRAVTREGEPVLFELVDHICDAIKAPRPQRIQVDSNVNASASYGAGFRGIFKGELVLTIGVPLVSGLTTRQLAGVLAHEFGHFSQGAGMRAQLIIAAINLWFAKVVYARDAIDEMLDEAITESETAFGLVLALARGCVGLVRWVLWGFMVAAHTASSIFSRQMEFDADRYEIALVGSEVFVSTGEELHLLNAASGHAMEGMYSLIKKAVMIDNIPRMIQLCRHKMPSDEVAKVKHVIATGKTGLLDTHPCTRERVEAAQRIGQAGVFTIDRPARELFRHYDALCSNVTQDFYRNAIGRLVNPCELQPVDQHLHVVMQNG</sequence>
<feature type="region of interest" description="Disordered" evidence="11">
    <location>
        <begin position="39"/>
        <end position="120"/>
    </location>
</feature>
<keyword evidence="4 12" id="KW-0812">Transmembrane</keyword>
<evidence type="ECO:0000256" key="12">
    <source>
        <dbReference type="SAM" id="Phobius"/>
    </source>
</evidence>
<evidence type="ECO:0000313" key="14">
    <source>
        <dbReference type="EMBL" id="GAA5509572.1"/>
    </source>
</evidence>
<evidence type="ECO:0000256" key="8">
    <source>
        <dbReference type="ARBA" id="ARBA00022989"/>
    </source>
</evidence>
<keyword evidence="2" id="KW-1003">Cell membrane</keyword>
<evidence type="ECO:0000256" key="9">
    <source>
        <dbReference type="ARBA" id="ARBA00023049"/>
    </source>
</evidence>
<gene>
    <name evidence="14" type="primary">htpX_3</name>
    <name evidence="14" type="ORF">Rcae01_05072</name>
</gene>
<keyword evidence="3 14" id="KW-0645">Protease</keyword>
<dbReference type="Pfam" id="PF01435">
    <property type="entry name" value="Peptidase_M48"/>
    <property type="match status" value="1"/>
</dbReference>
<evidence type="ECO:0000256" key="1">
    <source>
        <dbReference type="ARBA" id="ARBA00001947"/>
    </source>
</evidence>
<keyword evidence="15" id="KW-1185">Reference proteome</keyword>
<organism evidence="14 15">
    <name type="scientific">Novipirellula caenicola</name>
    <dbReference type="NCBI Taxonomy" id="1536901"/>
    <lineage>
        <taxon>Bacteria</taxon>
        <taxon>Pseudomonadati</taxon>
        <taxon>Planctomycetota</taxon>
        <taxon>Planctomycetia</taxon>
        <taxon>Pirellulales</taxon>
        <taxon>Pirellulaceae</taxon>
        <taxon>Novipirellula</taxon>
    </lineage>
</organism>
<evidence type="ECO:0000256" key="10">
    <source>
        <dbReference type="ARBA" id="ARBA00023136"/>
    </source>
</evidence>
<comment type="cofactor">
    <cofactor evidence="1">
        <name>Zn(2+)</name>
        <dbReference type="ChEBI" id="CHEBI:29105"/>
    </cofactor>
</comment>
<evidence type="ECO:0000256" key="7">
    <source>
        <dbReference type="ARBA" id="ARBA00022833"/>
    </source>
</evidence>
<protein>
    <submittedName>
        <fullName evidence="14">Protease HtpX</fullName>
    </submittedName>
</protein>
<feature type="transmembrane region" description="Helical" evidence="12">
    <location>
        <begin position="226"/>
        <end position="253"/>
    </location>
</feature>
<reference evidence="14 15" key="1">
    <citation type="submission" date="2024-02" db="EMBL/GenBank/DDBJ databases">
        <title>Rhodopirellula caenicola NBRC 110016.</title>
        <authorList>
            <person name="Ichikawa N."/>
            <person name="Katano-Makiyama Y."/>
            <person name="Hidaka K."/>
        </authorList>
    </citation>
    <scope>NUCLEOTIDE SEQUENCE [LARGE SCALE GENOMIC DNA]</scope>
    <source>
        <strain evidence="14 15">NBRC 110016</strain>
    </source>
</reference>
<dbReference type="Gene3D" id="2.20.28.160">
    <property type="match status" value="1"/>
</dbReference>
<dbReference type="CDD" id="cd07328">
    <property type="entry name" value="M48_Ste24p_like"/>
    <property type="match status" value="1"/>
</dbReference>
<dbReference type="CDD" id="cd20335">
    <property type="entry name" value="BRcat_RBR"/>
    <property type="match status" value="1"/>
</dbReference>
<keyword evidence="6" id="KW-0378">Hydrolase</keyword>
<keyword evidence="9" id="KW-0482">Metalloprotease</keyword>
<evidence type="ECO:0000313" key="15">
    <source>
        <dbReference type="Proteomes" id="UP001416858"/>
    </source>
</evidence>
<keyword evidence="7" id="KW-0862">Zinc</keyword>
<feature type="domain" description="Peptidase M48" evidence="13">
    <location>
        <begin position="325"/>
        <end position="571"/>
    </location>
</feature>
<evidence type="ECO:0000256" key="11">
    <source>
        <dbReference type="SAM" id="MobiDB-lite"/>
    </source>
</evidence>
<keyword evidence="10 12" id="KW-0472">Membrane</keyword>
<keyword evidence="5" id="KW-0479">Metal-binding</keyword>
<feature type="transmembrane region" description="Helical" evidence="12">
    <location>
        <begin position="273"/>
        <end position="297"/>
    </location>
</feature>
<dbReference type="PANTHER" id="PTHR43221:SF2">
    <property type="entry name" value="PROTEASE HTPX HOMOLOG"/>
    <property type="match status" value="1"/>
</dbReference>
<feature type="compositionally biased region" description="Low complexity" evidence="11">
    <location>
        <begin position="40"/>
        <end position="79"/>
    </location>
</feature>
<dbReference type="GO" id="GO:0006508">
    <property type="term" value="P:proteolysis"/>
    <property type="evidence" value="ECO:0007669"/>
    <property type="project" value="UniProtKB-KW"/>
</dbReference>
<dbReference type="Gene3D" id="3.30.2010.10">
    <property type="entry name" value="Metalloproteases ('zincins'), catalytic domain"/>
    <property type="match status" value="1"/>
</dbReference>
<name>A0ABP9W0B9_9BACT</name>
<accession>A0ABP9W0B9</accession>
<dbReference type="Proteomes" id="UP001416858">
    <property type="component" value="Unassembled WGS sequence"/>
</dbReference>
<evidence type="ECO:0000256" key="4">
    <source>
        <dbReference type="ARBA" id="ARBA00022692"/>
    </source>
</evidence>
<dbReference type="GO" id="GO:0008233">
    <property type="term" value="F:peptidase activity"/>
    <property type="evidence" value="ECO:0007669"/>
    <property type="project" value="UniProtKB-KW"/>
</dbReference>
<dbReference type="PANTHER" id="PTHR43221">
    <property type="entry name" value="PROTEASE HTPX"/>
    <property type="match status" value="1"/>
</dbReference>
<evidence type="ECO:0000256" key="6">
    <source>
        <dbReference type="ARBA" id="ARBA00022801"/>
    </source>
</evidence>
<evidence type="ECO:0000256" key="3">
    <source>
        <dbReference type="ARBA" id="ARBA00022670"/>
    </source>
</evidence>
<comment type="caution">
    <text evidence="14">The sequence shown here is derived from an EMBL/GenBank/DDBJ whole genome shotgun (WGS) entry which is preliminary data.</text>
</comment>